<dbReference type="Proteomes" id="UP000198462">
    <property type="component" value="Unassembled WGS sequence"/>
</dbReference>
<sequence>MSRAAAGYLSTRWRFLLAQFVKRIWFRASLFSFGAIAIALFGTLLPSVYHLPLEIELAAGSVNSILTILASSMLAVTTFSLSIMVSAYAAAANNSTPRATSLLIEDSVASNTLATFVGSFLFSIVGIVGLSAQLYGREGRLLLFFSTLVVLFLVTAALLRWIEQLTRFGRVADTIRRVEQAASRAAGHWARQPRLGAMPAPESYPEEAVSLYREAGGYVRHVDMEALDGLARQVETSVHVLMMPGDFVSPDTALALVETEPDSHVRHEMERCFSIGPDRSYNQDPTFGLVVLSEIASRALSPAVNDPGTAIQVLGAGVRVFQNYCDGLDEERQAMFESVTAPDMPYGEMLEDFFGPIARDGAGLLEVQTRLQRCLEMIALANRTHFGEPAKRLAAIALKRALEKLDSPLEEARLKRSFGWELPDPVTGRREGDGEGGQR</sequence>
<name>A0A219B497_9SPHN</name>
<evidence type="ECO:0008006" key="4">
    <source>
        <dbReference type="Google" id="ProtNLM"/>
    </source>
</evidence>
<proteinExistence type="predicted"/>
<dbReference type="EMBL" id="NFZT01000001">
    <property type="protein sequence ID" value="OWV32963.1"/>
    <property type="molecule type" value="Genomic_DNA"/>
</dbReference>
<dbReference type="InterPro" id="IPR018723">
    <property type="entry name" value="DUF2254_membrane"/>
</dbReference>
<organism evidence="2 3">
    <name type="scientific">Pacificimonas flava</name>
    <dbReference type="NCBI Taxonomy" id="1234595"/>
    <lineage>
        <taxon>Bacteria</taxon>
        <taxon>Pseudomonadati</taxon>
        <taxon>Pseudomonadota</taxon>
        <taxon>Alphaproteobacteria</taxon>
        <taxon>Sphingomonadales</taxon>
        <taxon>Sphingosinicellaceae</taxon>
        <taxon>Pacificimonas</taxon>
    </lineage>
</organism>
<gene>
    <name evidence="2" type="ORF">B5C34_05475</name>
</gene>
<protein>
    <recommendedName>
        <fullName evidence="4">DUF2254 domain-containing protein</fullName>
    </recommendedName>
</protein>
<keyword evidence="1" id="KW-0472">Membrane</keyword>
<feature type="transmembrane region" description="Helical" evidence="1">
    <location>
        <begin position="65"/>
        <end position="91"/>
    </location>
</feature>
<feature type="transmembrane region" description="Helical" evidence="1">
    <location>
        <begin position="24"/>
        <end position="45"/>
    </location>
</feature>
<dbReference type="AlphaFoldDB" id="A0A219B497"/>
<feature type="transmembrane region" description="Helical" evidence="1">
    <location>
        <begin position="112"/>
        <end position="135"/>
    </location>
</feature>
<dbReference type="Pfam" id="PF10011">
    <property type="entry name" value="DUF2254"/>
    <property type="match status" value="1"/>
</dbReference>
<keyword evidence="3" id="KW-1185">Reference proteome</keyword>
<evidence type="ECO:0000256" key="1">
    <source>
        <dbReference type="SAM" id="Phobius"/>
    </source>
</evidence>
<accession>A0A219B497</accession>
<evidence type="ECO:0000313" key="2">
    <source>
        <dbReference type="EMBL" id="OWV32963.1"/>
    </source>
</evidence>
<feature type="transmembrane region" description="Helical" evidence="1">
    <location>
        <begin position="141"/>
        <end position="162"/>
    </location>
</feature>
<reference evidence="3" key="1">
    <citation type="submission" date="2017-05" db="EMBL/GenBank/DDBJ databases">
        <authorList>
            <person name="Lin X."/>
        </authorList>
    </citation>
    <scope>NUCLEOTIDE SEQUENCE [LARGE SCALE GENOMIC DNA]</scope>
    <source>
        <strain evidence="3">JLT2012</strain>
    </source>
</reference>
<keyword evidence="1" id="KW-0812">Transmembrane</keyword>
<evidence type="ECO:0000313" key="3">
    <source>
        <dbReference type="Proteomes" id="UP000198462"/>
    </source>
</evidence>
<comment type="caution">
    <text evidence="2">The sequence shown here is derived from an EMBL/GenBank/DDBJ whole genome shotgun (WGS) entry which is preliminary data.</text>
</comment>
<dbReference type="OrthoDB" id="2955631at2"/>
<dbReference type="RefSeq" id="WP_088711752.1">
    <property type="nucleotide sequence ID" value="NZ_NFZT01000001.1"/>
</dbReference>
<keyword evidence="1" id="KW-1133">Transmembrane helix</keyword>